<evidence type="ECO:0000313" key="2">
    <source>
        <dbReference type="Proteomes" id="UP000248326"/>
    </source>
</evidence>
<name>A0A318S1D2_9DEIO</name>
<dbReference type="Proteomes" id="UP000248326">
    <property type="component" value="Unassembled WGS sequence"/>
</dbReference>
<evidence type="ECO:0000313" key="1">
    <source>
        <dbReference type="EMBL" id="PYE48331.1"/>
    </source>
</evidence>
<protein>
    <submittedName>
        <fullName evidence="1">Uncharacterized protein</fullName>
    </submittedName>
</protein>
<comment type="caution">
    <text evidence="1">The sequence shown here is derived from an EMBL/GenBank/DDBJ whole genome shotgun (WGS) entry which is preliminary data.</text>
</comment>
<proteinExistence type="predicted"/>
<keyword evidence="2" id="KW-1185">Reference proteome</keyword>
<dbReference type="EMBL" id="QJSX01000031">
    <property type="protein sequence ID" value="PYE48331.1"/>
    <property type="molecule type" value="Genomic_DNA"/>
</dbReference>
<sequence length="114" mass="12967">MVLAYQRHRTDITTAVGRLRDLFFLSSNDQAALVLVLRQSLELLNELQTSAKRYATRSLSATREPGVRRARRVLQTREPRHGPSPFRADFTRDHSRLHSRSVGCFGHATQNVAP</sequence>
<dbReference type="AlphaFoldDB" id="A0A318S1D2"/>
<reference evidence="1 2" key="1">
    <citation type="submission" date="2018-06" db="EMBL/GenBank/DDBJ databases">
        <title>Genomic Encyclopedia of Type Strains, Phase IV (KMG-IV): sequencing the most valuable type-strain genomes for metagenomic binning, comparative biology and taxonomic classification.</title>
        <authorList>
            <person name="Goeker M."/>
        </authorList>
    </citation>
    <scope>NUCLEOTIDE SEQUENCE [LARGE SCALE GENOMIC DNA]</scope>
    <source>
        <strain evidence="1 2">DSM 18048</strain>
    </source>
</reference>
<accession>A0A318S1D2</accession>
<organism evidence="1 2">
    <name type="scientific">Deinococcus yavapaiensis KR-236</name>
    <dbReference type="NCBI Taxonomy" id="694435"/>
    <lineage>
        <taxon>Bacteria</taxon>
        <taxon>Thermotogati</taxon>
        <taxon>Deinococcota</taxon>
        <taxon>Deinococci</taxon>
        <taxon>Deinococcales</taxon>
        <taxon>Deinococcaceae</taxon>
        <taxon>Deinococcus</taxon>
    </lineage>
</organism>
<gene>
    <name evidence="1" type="ORF">DES52_1311</name>
</gene>